<dbReference type="Gene3D" id="3.50.30.50">
    <property type="entry name" value="Putative cyclase"/>
    <property type="match status" value="1"/>
</dbReference>
<dbReference type="Pfam" id="PF04199">
    <property type="entry name" value="Cyclase"/>
    <property type="match status" value="1"/>
</dbReference>
<dbReference type="PANTHER" id="PTHR43564">
    <property type="entry name" value="KYNURENINE FORMAMIDASE-LIKE PROTEIN"/>
    <property type="match status" value="1"/>
</dbReference>
<dbReference type="GO" id="GO:0019441">
    <property type="term" value="P:L-tryptophan catabolic process to kynurenine"/>
    <property type="evidence" value="ECO:0007669"/>
    <property type="project" value="InterPro"/>
</dbReference>
<proteinExistence type="inferred from homology"/>
<evidence type="ECO:0000256" key="1">
    <source>
        <dbReference type="ARBA" id="ARBA00007865"/>
    </source>
</evidence>
<gene>
    <name evidence="3" type="ORF">CUNI_LOCUS1533</name>
</gene>
<dbReference type="PANTHER" id="PTHR43564:SF2">
    <property type="entry name" value="BLR6059 PROTEIN"/>
    <property type="match status" value="1"/>
</dbReference>
<evidence type="ECO:0000313" key="4">
    <source>
        <dbReference type="Proteomes" id="UP000678393"/>
    </source>
</evidence>
<dbReference type="GO" id="GO:0004061">
    <property type="term" value="F:arylformamidase activity"/>
    <property type="evidence" value="ECO:0007669"/>
    <property type="project" value="InterPro"/>
</dbReference>
<name>A0A8S3YK71_9EUPU</name>
<comment type="caution">
    <text evidence="3">The sequence shown here is derived from an EMBL/GenBank/DDBJ whole genome shotgun (WGS) entry which is preliminary data.</text>
</comment>
<evidence type="ECO:0000256" key="2">
    <source>
        <dbReference type="SAM" id="SignalP"/>
    </source>
</evidence>
<evidence type="ECO:0008006" key="5">
    <source>
        <dbReference type="Google" id="ProtNLM"/>
    </source>
</evidence>
<dbReference type="EMBL" id="CAJHNH020000192">
    <property type="protein sequence ID" value="CAG5115975.1"/>
    <property type="molecule type" value="Genomic_DNA"/>
</dbReference>
<feature type="signal peptide" evidence="2">
    <location>
        <begin position="1"/>
        <end position="22"/>
    </location>
</feature>
<dbReference type="InterPro" id="IPR037175">
    <property type="entry name" value="KFase_sf"/>
</dbReference>
<dbReference type="AlphaFoldDB" id="A0A8S3YK71"/>
<evidence type="ECO:0000313" key="3">
    <source>
        <dbReference type="EMBL" id="CAG5115975.1"/>
    </source>
</evidence>
<dbReference type="SUPFAM" id="SSF102198">
    <property type="entry name" value="Putative cyclase"/>
    <property type="match status" value="1"/>
</dbReference>
<keyword evidence="4" id="KW-1185">Reference proteome</keyword>
<dbReference type="Proteomes" id="UP000678393">
    <property type="component" value="Unassembled WGS sequence"/>
</dbReference>
<accession>A0A8S3YK71</accession>
<dbReference type="OrthoDB" id="7108654at2759"/>
<reference evidence="3" key="1">
    <citation type="submission" date="2021-04" db="EMBL/GenBank/DDBJ databases">
        <authorList>
            <consortium name="Molecular Ecology Group"/>
        </authorList>
    </citation>
    <scope>NUCLEOTIDE SEQUENCE</scope>
</reference>
<sequence>MCSHSVIAIWTTVLALVADCRIIDLTHPLAANTIYWPGVPSFNRTIVQAGGVGSNNVWIEVGAFSTGEHGGTHIDVPRHFNISGYDLNDLPIELTIADGVMIDVKDEVAKNNDYALTVQKIQEWENQHGAIPNNAAVMVNTGWSSRWPNSQLFFNSNTTTNQSHCWGQNTLFSLFTLCVLFFVLYQKFGIKTLDITFTCVPPPPPPPPTPPPPPLCTSFVEFLVSEADTKKNCEGKRWVVIGDVETTEVAAGETLAPYIFS</sequence>
<dbReference type="InterPro" id="IPR007325">
    <property type="entry name" value="KFase/CYL"/>
</dbReference>
<comment type="similarity">
    <text evidence="1">Belongs to the Cyclase 1 superfamily.</text>
</comment>
<organism evidence="3 4">
    <name type="scientific">Candidula unifasciata</name>
    <dbReference type="NCBI Taxonomy" id="100452"/>
    <lineage>
        <taxon>Eukaryota</taxon>
        <taxon>Metazoa</taxon>
        <taxon>Spiralia</taxon>
        <taxon>Lophotrochozoa</taxon>
        <taxon>Mollusca</taxon>
        <taxon>Gastropoda</taxon>
        <taxon>Heterobranchia</taxon>
        <taxon>Euthyneura</taxon>
        <taxon>Panpulmonata</taxon>
        <taxon>Eupulmonata</taxon>
        <taxon>Stylommatophora</taxon>
        <taxon>Helicina</taxon>
        <taxon>Helicoidea</taxon>
        <taxon>Geomitridae</taxon>
        <taxon>Candidula</taxon>
    </lineage>
</organism>
<keyword evidence="2" id="KW-0732">Signal</keyword>
<feature type="chain" id="PRO_5035889302" description="Cyclase" evidence="2">
    <location>
        <begin position="23"/>
        <end position="261"/>
    </location>
</feature>
<protein>
    <recommendedName>
        <fullName evidence="5">Cyclase</fullName>
    </recommendedName>
</protein>